<proteinExistence type="predicted"/>
<protein>
    <submittedName>
        <fullName evidence="3">Metallopeptidase TldD-related protein</fullName>
    </submittedName>
</protein>
<dbReference type="InterPro" id="IPR036059">
    <property type="entry name" value="TldD/PmbA_sf"/>
</dbReference>
<feature type="domain" description="Metalloprotease TldD/E C-terminal" evidence="2">
    <location>
        <begin position="228"/>
        <end position="463"/>
    </location>
</feature>
<accession>A0ABU2SAF5</accession>
<keyword evidence="4" id="KW-1185">Reference proteome</keyword>
<name>A0ABU2SAF5_9ACTN</name>
<evidence type="ECO:0000259" key="2">
    <source>
        <dbReference type="Pfam" id="PF19289"/>
    </source>
</evidence>
<dbReference type="SUPFAM" id="SSF111283">
    <property type="entry name" value="Putative modulator of DNA gyrase, PmbA/TldD"/>
    <property type="match status" value="1"/>
</dbReference>
<reference evidence="4" key="1">
    <citation type="submission" date="2023-07" db="EMBL/GenBank/DDBJ databases">
        <title>30 novel species of actinomycetes from the DSMZ collection.</title>
        <authorList>
            <person name="Nouioui I."/>
        </authorList>
    </citation>
    <scope>NUCLEOTIDE SEQUENCE [LARGE SCALE GENOMIC DNA]</scope>
    <source>
        <strain evidence="4">DSM 41886</strain>
    </source>
</reference>
<comment type="caution">
    <text evidence="3">The sequence shown here is derived from an EMBL/GenBank/DDBJ whole genome shotgun (WGS) entry which is preliminary data.</text>
</comment>
<sequence length="469" mass="50174">MTSFRTGTPHEIVERALELSRADGTVVIADEESTANLRWAGNALTTNGVTRGRRLTVIATVDGAHGTASGVVSRSAVTAEELGPLVLAAEEAARQSPAAEDAQPPAGARPADARFTEPPAVTSPEVFADFAPALGETFARARAGGRELFGFANHRVVSTYLGTSAGLRLRHDQRTGHVELNAKSPDRGRSAYVTVPTDDFSDVDPAALDAGLAVRLRWAERRVDLPAGRYETLLPPSSVADLVIYQHWKSDARDAHEGRTVFSRAGGGTRVGERLAALPLNLWSDPAAPGVEGFPFLVARSSTDSLTPAVSVFDNGLPLSRTDWITEGVLRRLPTTRHTAGLTGLPQAPFSDNLLLDAGGTGTVSDLVARTERGLLITSLWYIREVDPRPLLLTGLTRDGVYLVEKGEVTGVVNNFRFNESPVDALGRATEAGGTDRCRSREWGEYFPRTAMPALRVPEFHMSSVSPGV</sequence>
<dbReference type="Gene3D" id="3.30.2290.10">
    <property type="entry name" value="PmbA/TldD superfamily"/>
    <property type="match status" value="1"/>
</dbReference>
<dbReference type="PANTHER" id="PTHR43666:SF1">
    <property type="entry name" value="CONSERVED PROTEIN"/>
    <property type="match status" value="1"/>
</dbReference>
<evidence type="ECO:0000256" key="1">
    <source>
        <dbReference type="SAM" id="MobiDB-lite"/>
    </source>
</evidence>
<dbReference type="Proteomes" id="UP001183615">
    <property type="component" value="Unassembled WGS sequence"/>
</dbReference>
<dbReference type="InterPro" id="IPR035068">
    <property type="entry name" value="TldD/PmbA_N"/>
</dbReference>
<feature type="region of interest" description="Disordered" evidence="1">
    <location>
        <begin position="91"/>
        <end position="118"/>
    </location>
</feature>
<feature type="compositionally biased region" description="Low complexity" evidence="1">
    <location>
        <begin position="91"/>
        <end position="100"/>
    </location>
</feature>
<evidence type="ECO:0000313" key="4">
    <source>
        <dbReference type="Proteomes" id="UP001183615"/>
    </source>
</evidence>
<evidence type="ECO:0000313" key="3">
    <source>
        <dbReference type="EMBL" id="MDT0444809.1"/>
    </source>
</evidence>
<dbReference type="PANTHER" id="PTHR43666">
    <property type="entry name" value="TLDD PROTEIN"/>
    <property type="match status" value="1"/>
</dbReference>
<dbReference type="RefSeq" id="WP_311619063.1">
    <property type="nucleotide sequence ID" value="NZ_JAVREV010000011.1"/>
</dbReference>
<dbReference type="EMBL" id="JAVREV010000011">
    <property type="protein sequence ID" value="MDT0444809.1"/>
    <property type="molecule type" value="Genomic_DNA"/>
</dbReference>
<dbReference type="Pfam" id="PF19289">
    <property type="entry name" value="PmbA_TldD_3rd"/>
    <property type="match status" value="1"/>
</dbReference>
<gene>
    <name evidence="3" type="ORF">RM779_19705</name>
</gene>
<dbReference type="InterPro" id="IPR045569">
    <property type="entry name" value="Metalloprtase-TldD/E_C"/>
</dbReference>
<organism evidence="3 4">
    <name type="scientific">Streptomyces johnsoniae</name>
    <dbReference type="NCBI Taxonomy" id="3075532"/>
    <lineage>
        <taxon>Bacteria</taxon>
        <taxon>Bacillati</taxon>
        <taxon>Actinomycetota</taxon>
        <taxon>Actinomycetes</taxon>
        <taxon>Kitasatosporales</taxon>
        <taxon>Streptomycetaceae</taxon>
        <taxon>Streptomyces</taxon>
    </lineage>
</organism>